<keyword evidence="2" id="KW-1185">Reference proteome</keyword>
<reference evidence="2" key="1">
    <citation type="submission" date="2016-02" db="EMBL/GenBank/DDBJ databases">
        <authorList>
            <person name="Debarbieux L."/>
        </authorList>
    </citation>
    <scope>NUCLEOTIDE SEQUENCE [LARGE SCALE GENOMIC DNA]</scope>
    <source>
        <strain evidence="2">LM33_P1</strain>
    </source>
</reference>
<dbReference type="Proteomes" id="UP000204550">
    <property type="component" value="Segment"/>
</dbReference>
<name>A0A1A8YGF2_9CAUD</name>
<dbReference type="KEGG" id="vg:30310698"/>
<accession>A0A1A8YGF2</accession>
<dbReference type="EMBL" id="LT594300">
    <property type="protein sequence ID" value="SBT28108.1"/>
    <property type="molecule type" value="Genomic_DNA"/>
</dbReference>
<evidence type="ECO:0000313" key="1">
    <source>
        <dbReference type="EMBL" id="SBT28108.1"/>
    </source>
</evidence>
<sequence>MSKKFKLLVDAHGWPSGTIVTKCENDPVPDSRMTLVECQIPGAYKHGSNGCNTQPEGMWGAWVLNWKLEEIKPEEKLTGVQTTQVLPASSVPPVTLKREVLTIDKIGVGQTFIVHGKPEEVYVKISNSHVFNHKHLQMHTTDAQRFTQHLNLVVVELVVYNGK</sequence>
<protein>
    <submittedName>
        <fullName evidence="1">Phage protein</fullName>
    </submittedName>
</protein>
<dbReference type="OrthoDB" id="15839at10239"/>
<gene>
    <name evidence="1" type="ORF">O25BPHAGE1_P1_GP20</name>
</gene>
<dbReference type="RefSeq" id="YP_009324494.1">
    <property type="nucleotide sequence ID" value="NC_031937.1"/>
</dbReference>
<evidence type="ECO:0000313" key="2">
    <source>
        <dbReference type="Proteomes" id="UP000204550"/>
    </source>
</evidence>
<proteinExistence type="predicted"/>
<organism evidence="1 2">
    <name type="scientific">Escherichia phage LM33_P1</name>
    <dbReference type="NCBI Taxonomy" id="1788294"/>
    <lineage>
        <taxon>Viruses</taxon>
        <taxon>Duplodnaviria</taxon>
        <taxon>Heunggongvirae</taxon>
        <taxon>Uroviricota</taxon>
        <taxon>Caudoviricetes</taxon>
        <taxon>Autographivirales</taxon>
        <taxon>Autotranscriptaviridae</taxon>
        <taxon>Studiervirinae</taxon>
        <taxon>Kayfunavirus</taxon>
        <taxon>Kayfunavirus 101118UKE1</taxon>
        <taxon>Kayfunavirus LM33P1</taxon>
    </lineage>
</organism>
<dbReference type="GeneID" id="30310698"/>